<dbReference type="SUPFAM" id="SSF69318">
    <property type="entry name" value="Integrin alpha N-terminal domain"/>
    <property type="match status" value="1"/>
</dbReference>
<dbReference type="Gene3D" id="2.130.10.130">
    <property type="entry name" value="Integrin alpha, N-terminal"/>
    <property type="match status" value="1"/>
</dbReference>
<dbReference type="InterPro" id="IPR013517">
    <property type="entry name" value="FG-GAP"/>
</dbReference>
<dbReference type="InterPro" id="IPR028994">
    <property type="entry name" value="Integrin_alpha_N"/>
</dbReference>
<gene>
    <name evidence="2" type="ORF">TMI583_LOCUS20634</name>
</gene>
<protein>
    <recommendedName>
        <fullName evidence="4">VCBS repeat-containing protein</fullName>
    </recommendedName>
</protein>
<dbReference type="Proteomes" id="UP000682733">
    <property type="component" value="Unassembled WGS sequence"/>
</dbReference>
<reference evidence="2" key="1">
    <citation type="submission" date="2021-02" db="EMBL/GenBank/DDBJ databases">
        <authorList>
            <person name="Nowell W R."/>
        </authorList>
    </citation>
    <scope>NUCLEOTIDE SEQUENCE</scope>
</reference>
<dbReference type="PANTHER" id="PTHR46580">
    <property type="entry name" value="SENSOR KINASE-RELATED"/>
    <property type="match status" value="1"/>
</dbReference>
<accession>A0A8S2LEQ4</accession>
<dbReference type="EMBL" id="CAJOBA010018418">
    <property type="protein sequence ID" value="CAF3899550.1"/>
    <property type="molecule type" value="Genomic_DNA"/>
</dbReference>
<sequence>QIRYPSGSGSHSVATGDFNGDNKTDLVVGNGAGSVSILIGNGNGTFQPRKTYLTGSDAFGVATSDFNGDQIIDLAVVNVRDNTFLK</sequence>
<dbReference type="AlphaFoldDB" id="A0A8S2LEQ4"/>
<keyword evidence="1" id="KW-0732">Signal</keyword>
<evidence type="ECO:0000313" key="3">
    <source>
        <dbReference type="Proteomes" id="UP000682733"/>
    </source>
</evidence>
<evidence type="ECO:0000256" key="1">
    <source>
        <dbReference type="ARBA" id="ARBA00022729"/>
    </source>
</evidence>
<proteinExistence type="predicted"/>
<feature type="non-terminal residue" evidence="2">
    <location>
        <position position="1"/>
    </location>
</feature>
<organism evidence="2 3">
    <name type="scientific">Didymodactylos carnosus</name>
    <dbReference type="NCBI Taxonomy" id="1234261"/>
    <lineage>
        <taxon>Eukaryota</taxon>
        <taxon>Metazoa</taxon>
        <taxon>Spiralia</taxon>
        <taxon>Gnathifera</taxon>
        <taxon>Rotifera</taxon>
        <taxon>Eurotatoria</taxon>
        <taxon>Bdelloidea</taxon>
        <taxon>Philodinida</taxon>
        <taxon>Philodinidae</taxon>
        <taxon>Didymodactylos</taxon>
    </lineage>
</organism>
<evidence type="ECO:0008006" key="4">
    <source>
        <dbReference type="Google" id="ProtNLM"/>
    </source>
</evidence>
<dbReference type="Pfam" id="PF13517">
    <property type="entry name" value="FG-GAP_3"/>
    <property type="match status" value="1"/>
</dbReference>
<evidence type="ECO:0000313" key="2">
    <source>
        <dbReference type="EMBL" id="CAF3899550.1"/>
    </source>
</evidence>
<comment type="caution">
    <text evidence="2">The sequence shown here is derived from an EMBL/GenBank/DDBJ whole genome shotgun (WGS) entry which is preliminary data.</text>
</comment>
<name>A0A8S2LEQ4_9BILA</name>